<evidence type="ECO:0000256" key="6">
    <source>
        <dbReference type="ARBA" id="ARBA00022989"/>
    </source>
</evidence>
<evidence type="ECO:0000313" key="13">
    <source>
        <dbReference type="Proteomes" id="UP000791440"/>
    </source>
</evidence>
<evidence type="ECO:0000256" key="3">
    <source>
        <dbReference type="ARBA" id="ARBA00022516"/>
    </source>
</evidence>
<keyword evidence="5 10" id="KW-0521">NADP</keyword>
<dbReference type="FunFam" id="3.40.50.720:FF:000143">
    <property type="entry name" value="Fatty acyl-CoA reductase"/>
    <property type="match status" value="1"/>
</dbReference>
<dbReference type="GO" id="GO:0080019">
    <property type="term" value="F:alcohol-forming very long-chain fatty acyl-CoA reductase activity"/>
    <property type="evidence" value="ECO:0007669"/>
    <property type="project" value="InterPro"/>
</dbReference>
<evidence type="ECO:0000256" key="1">
    <source>
        <dbReference type="ARBA" id="ARBA00004141"/>
    </source>
</evidence>
<evidence type="ECO:0000259" key="11">
    <source>
        <dbReference type="Pfam" id="PF07993"/>
    </source>
</evidence>
<dbReference type="Proteomes" id="UP000791440">
    <property type="component" value="Unassembled WGS sequence"/>
</dbReference>
<dbReference type="AlphaFoldDB" id="A0A921ZI59"/>
<keyword evidence="4" id="KW-0812">Transmembrane</keyword>
<accession>A0A921ZI59</accession>
<evidence type="ECO:0000256" key="8">
    <source>
        <dbReference type="ARBA" id="ARBA00023136"/>
    </source>
</evidence>
<comment type="subcellular location">
    <subcellularLocation>
        <location evidence="1">Membrane</location>
        <topology evidence="1">Multi-pass membrane protein</topology>
    </subcellularLocation>
</comment>
<keyword evidence="6" id="KW-1133">Transmembrane helix</keyword>
<reference evidence="12" key="1">
    <citation type="journal article" date="2016" name="Insect Biochem. Mol. Biol.">
        <title>Multifaceted biological insights from a draft genome sequence of the tobacco hornworm moth, Manduca sexta.</title>
        <authorList>
            <person name="Kanost M.R."/>
            <person name="Arrese E.L."/>
            <person name="Cao X."/>
            <person name="Chen Y.R."/>
            <person name="Chellapilla S."/>
            <person name="Goldsmith M.R."/>
            <person name="Grosse-Wilde E."/>
            <person name="Heckel D.G."/>
            <person name="Herndon N."/>
            <person name="Jiang H."/>
            <person name="Papanicolaou A."/>
            <person name="Qu J."/>
            <person name="Soulages J.L."/>
            <person name="Vogel H."/>
            <person name="Walters J."/>
            <person name="Waterhouse R.M."/>
            <person name="Ahn S.J."/>
            <person name="Almeida F.C."/>
            <person name="An C."/>
            <person name="Aqrawi P."/>
            <person name="Bretschneider A."/>
            <person name="Bryant W.B."/>
            <person name="Bucks S."/>
            <person name="Chao H."/>
            <person name="Chevignon G."/>
            <person name="Christen J.M."/>
            <person name="Clarke D.F."/>
            <person name="Dittmer N.T."/>
            <person name="Ferguson L.C.F."/>
            <person name="Garavelou S."/>
            <person name="Gordon K.H.J."/>
            <person name="Gunaratna R.T."/>
            <person name="Han Y."/>
            <person name="Hauser F."/>
            <person name="He Y."/>
            <person name="Heidel-Fischer H."/>
            <person name="Hirsh A."/>
            <person name="Hu Y."/>
            <person name="Jiang H."/>
            <person name="Kalra D."/>
            <person name="Klinner C."/>
            <person name="Konig C."/>
            <person name="Kovar C."/>
            <person name="Kroll A.R."/>
            <person name="Kuwar S.S."/>
            <person name="Lee S.L."/>
            <person name="Lehman R."/>
            <person name="Li K."/>
            <person name="Li Z."/>
            <person name="Liang H."/>
            <person name="Lovelace S."/>
            <person name="Lu Z."/>
            <person name="Mansfield J.H."/>
            <person name="McCulloch K.J."/>
            <person name="Mathew T."/>
            <person name="Morton B."/>
            <person name="Muzny D.M."/>
            <person name="Neunemann D."/>
            <person name="Ongeri F."/>
            <person name="Pauchet Y."/>
            <person name="Pu L.L."/>
            <person name="Pyrousis I."/>
            <person name="Rao X.J."/>
            <person name="Redding A."/>
            <person name="Roesel C."/>
            <person name="Sanchez-Gracia A."/>
            <person name="Schaack S."/>
            <person name="Shukla A."/>
            <person name="Tetreau G."/>
            <person name="Wang Y."/>
            <person name="Xiong G.H."/>
            <person name="Traut W."/>
            <person name="Walsh T.K."/>
            <person name="Worley K.C."/>
            <person name="Wu D."/>
            <person name="Wu W."/>
            <person name="Wu Y.Q."/>
            <person name="Zhang X."/>
            <person name="Zou Z."/>
            <person name="Zucker H."/>
            <person name="Briscoe A.D."/>
            <person name="Burmester T."/>
            <person name="Clem R.J."/>
            <person name="Feyereisen R."/>
            <person name="Grimmelikhuijzen C.J.P."/>
            <person name="Hamodrakas S.J."/>
            <person name="Hansson B.S."/>
            <person name="Huguet E."/>
            <person name="Jermiin L.S."/>
            <person name="Lan Q."/>
            <person name="Lehman H.K."/>
            <person name="Lorenzen M."/>
            <person name="Merzendorfer H."/>
            <person name="Michalopoulos I."/>
            <person name="Morton D.B."/>
            <person name="Muthukrishnan S."/>
            <person name="Oakeshott J.G."/>
            <person name="Palmer W."/>
            <person name="Park Y."/>
            <person name="Passarelli A.L."/>
            <person name="Rozas J."/>
            <person name="Schwartz L.M."/>
            <person name="Smith W."/>
            <person name="Southgate A."/>
            <person name="Vilcinskas A."/>
            <person name="Vogt R."/>
            <person name="Wang P."/>
            <person name="Werren J."/>
            <person name="Yu X.Q."/>
            <person name="Zhou J.J."/>
            <person name="Brown S.J."/>
            <person name="Scherer S.E."/>
            <person name="Richards S."/>
            <person name="Blissard G.W."/>
        </authorList>
    </citation>
    <scope>NUCLEOTIDE SEQUENCE</scope>
</reference>
<dbReference type="InterPro" id="IPR013120">
    <property type="entry name" value="FAR_NAD-bd"/>
</dbReference>
<keyword evidence="13" id="KW-1185">Reference proteome</keyword>
<comment type="similarity">
    <text evidence="2 10">Belongs to the fatty acyl-CoA reductase family.</text>
</comment>
<comment type="catalytic activity">
    <reaction evidence="9 10">
        <text>a long-chain fatty acyl-CoA + 2 NADPH + 2 H(+) = a long-chain primary fatty alcohol + 2 NADP(+) + CoA</text>
        <dbReference type="Rhea" id="RHEA:52716"/>
        <dbReference type="ChEBI" id="CHEBI:15378"/>
        <dbReference type="ChEBI" id="CHEBI:57287"/>
        <dbReference type="ChEBI" id="CHEBI:57783"/>
        <dbReference type="ChEBI" id="CHEBI:58349"/>
        <dbReference type="ChEBI" id="CHEBI:77396"/>
        <dbReference type="ChEBI" id="CHEBI:83139"/>
        <dbReference type="EC" id="1.2.1.84"/>
    </reaction>
</comment>
<proteinExistence type="inferred from homology"/>
<evidence type="ECO:0000256" key="10">
    <source>
        <dbReference type="RuleBase" id="RU363097"/>
    </source>
</evidence>
<dbReference type="GO" id="GO:0035336">
    <property type="term" value="P:long-chain fatty-acyl-CoA metabolic process"/>
    <property type="evidence" value="ECO:0007669"/>
    <property type="project" value="TreeGrafter"/>
</dbReference>
<dbReference type="PANTHER" id="PTHR11011:SF45">
    <property type="entry name" value="FATTY ACYL-COA REDUCTASE CG8306-RELATED"/>
    <property type="match status" value="1"/>
</dbReference>
<keyword evidence="10" id="KW-0560">Oxidoreductase</keyword>
<evidence type="ECO:0000256" key="5">
    <source>
        <dbReference type="ARBA" id="ARBA00022857"/>
    </source>
</evidence>
<keyword evidence="8" id="KW-0472">Membrane</keyword>
<dbReference type="GO" id="GO:0102965">
    <property type="term" value="F:alcohol-forming long-chain fatty acyl-CoA reductase activity"/>
    <property type="evidence" value="ECO:0007669"/>
    <property type="project" value="UniProtKB-EC"/>
</dbReference>
<keyword evidence="7 10" id="KW-0443">Lipid metabolism</keyword>
<feature type="domain" description="Thioester reductase (TE)" evidence="11">
    <location>
        <begin position="20"/>
        <end position="288"/>
    </location>
</feature>
<keyword evidence="3 10" id="KW-0444">Lipid biosynthesis</keyword>
<gene>
    <name evidence="12" type="ORF">O3G_MSEX010869</name>
</gene>
<dbReference type="EC" id="1.2.1.84" evidence="10"/>
<protein>
    <recommendedName>
        <fullName evidence="10">Fatty acyl-CoA reductase</fullName>
        <ecNumber evidence="10">1.2.1.84</ecNumber>
    </recommendedName>
</protein>
<evidence type="ECO:0000256" key="2">
    <source>
        <dbReference type="ARBA" id="ARBA00005928"/>
    </source>
</evidence>
<dbReference type="CDD" id="cd05236">
    <property type="entry name" value="FAR-N_SDR_e"/>
    <property type="match status" value="1"/>
</dbReference>
<dbReference type="GO" id="GO:0005777">
    <property type="term" value="C:peroxisome"/>
    <property type="evidence" value="ECO:0007669"/>
    <property type="project" value="TreeGrafter"/>
</dbReference>
<organism evidence="12 13">
    <name type="scientific">Manduca sexta</name>
    <name type="common">Tobacco hawkmoth</name>
    <name type="synonym">Tobacco hornworm</name>
    <dbReference type="NCBI Taxonomy" id="7130"/>
    <lineage>
        <taxon>Eukaryota</taxon>
        <taxon>Metazoa</taxon>
        <taxon>Ecdysozoa</taxon>
        <taxon>Arthropoda</taxon>
        <taxon>Hexapoda</taxon>
        <taxon>Insecta</taxon>
        <taxon>Pterygota</taxon>
        <taxon>Neoptera</taxon>
        <taxon>Endopterygota</taxon>
        <taxon>Lepidoptera</taxon>
        <taxon>Glossata</taxon>
        <taxon>Ditrysia</taxon>
        <taxon>Bombycoidea</taxon>
        <taxon>Sphingidae</taxon>
        <taxon>Sphinginae</taxon>
        <taxon>Sphingini</taxon>
        <taxon>Manduca</taxon>
    </lineage>
</organism>
<evidence type="ECO:0000256" key="4">
    <source>
        <dbReference type="ARBA" id="ARBA00022692"/>
    </source>
</evidence>
<comment type="caution">
    <text evidence="12">The sequence shown here is derived from an EMBL/GenBank/DDBJ whole genome shotgun (WGS) entry which is preliminary data.</text>
</comment>
<reference evidence="12" key="2">
    <citation type="submission" date="2020-12" db="EMBL/GenBank/DDBJ databases">
        <authorList>
            <person name="Kanost M."/>
        </authorList>
    </citation>
    <scope>NUCLEOTIDE SEQUENCE</scope>
</reference>
<dbReference type="PANTHER" id="PTHR11011">
    <property type="entry name" value="MALE STERILITY PROTEIN 2-RELATED"/>
    <property type="match status" value="1"/>
</dbReference>
<name>A0A921ZI59_MANSE</name>
<dbReference type="GO" id="GO:0016020">
    <property type="term" value="C:membrane"/>
    <property type="evidence" value="ECO:0007669"/>
    <property type="project" value="UniProtKB-SubCell"/>
</dbReference>
<dbReference type="Pfam" id="PF07993">
    <property type="entry name" value="NAD_binding_4"/>
    <property type="match status" value="1"/>
</dbReference>
<comment type="function">
    <text evidence="10">Catalyzes the reduction of fatty acyl-CoA to fatty alcohols.</text>
</comment>
<evidence type="ECO:0000256" key="9">
    <source>
        <dbReference type="ARBA" id="ARBA00052530"/>
    </source>
</evidence>
<evidence type="ECO:0000313" key="12">
    <source>
        <dbReference type="EMBL" id="KAG6458443.1"/>
    </source>
</evidence>
<sequence length="332" mass="37056">MNDYARVNVKEFYSGKSVFVTGGTGYLGKALIEKLLYSCRNIDNIYVLLRDKKGERACDRVKQIINSTAFERVRIRNIRYIEKIRPMSGNIGDENLGLSKENLDIIKQEVAVVFHLAATVNFNEPLKDALAINLNGTEEIIKLCKQMTKLEAFIYVSTAFSNSDLRKIEEKVYPNTLNIEYVRSIAECFPNDEYVISKLVGNKPNTYTFTKALAEEVVLRAREDLPIAIVRPSIVISALKEPSPGWIDNWNGATGLFVGMSTGVMKVMIGKGDNVTDLVPLDIVINLIIVAAANCRRSSLQVFNCCTGKSNPITCNQAETIARRATYKHSLS</sequence>
<dbReference type="InterPro" id="IPR026055">
    <property type="entry name" value="FAR"/>
</dbReference>
<dbReference type="EMBL" id="JH668584">
    <property type="protein sequence ID" value="KAG6458443.1"/>
    <property type="molecule type" value="Genomic_DNA"/>
</dbReference>
<evidence type="ECO:0000256" key="7">
    <source>
        <dbReference type="ARBA" id="ARBA00023098"/>
    </source>
</evidence>